<dbReference type="PRINTS" id="PR00081">
    <property type="entry name" value="GDHRDH"/>
</dbReference>
<keyword evidence="2" id="KW-0560">Oxidoreductase</keyword>
<proteinExistence type="predicted"/>
<sequence length="310" mass="34026">MAFIAAVLGWIVAIIFLAYLVPHTFVAWFYKTQNLKKKYHAQWALVTGASIGKAMATKLSSQGLNVVLVSLPDELLDATHAELTERFPDITLRKVGVDLGAPGYMPAVQKALEDIDVQIAFLNAGYVLTGFFADVPLERQMANLECNCVNAVQITHVILQNLLDKGLRGCIVYTSSAAAAIPGPFSVLYAATKSFLSSFGASLAAEVRPNGIDVMVFHPSPVASRFYDKAHKLDSLEFFKKMAVAPEDLPDTVFGSVGRLVWRDVGPTAVGFRLLMKLLDYNLFATLMATFGHLMPDFKRHMKPRTKKAQ</sequence>
<dbReference type="EMBL" id="JASFZW010000006">
    <property type="protein sequence ID" value="KAK2077794.1"/>
    <property type="molecule type" value="Genomic_DNA"/>
</dbReference>
<dbReference type="InterPro" id="IPR020904">
    <property type="entry name" value="Sc_DH/Rdtase_CS"/>
</dbReference>
<reference evidence="4" key="1">
    <citation type="submission" date="2021-01" db="EMBL/GenBank/DDBJ databases">
        <authorList>
            <person name="Eckstrom K.M.E."/>
        </authorList>
    </citation>
    <scope>NUCLEOTIDE SEQUENCE</scope>
    <source>
        <strain evidence="4">UVCC 0001</strain>
    </source>
</reference>
<dbReference type="Proteomes" id="UP001255856">
    <property type="component" value="Unassembled WGS sequence"/>
</dbReference>
<evidence type="ECO:0000256" key="3">
    <source>
        <dbReference type="SAM" id="Phobius"/>
    </source>
</evidence>
<evidence type="ECO:0000313" key="4">
    <source>
        <dbReference type="EMBL" id="KAK2077794.1"/>
    </source>
</evidence>
<dbReference type="Pfam" id="PF00106">
    <property type="entry name" value="adh_short"/>
    <property type="match status" value="1"/>
</dbReference>
<dbReference type="PANTHER" id="PTHR43899">
    <property type="entry name" value="RH59310P"/>
    <property type="match status" value="1"/>
</dbReference>
<gene>
    <name evidence="4" type="ORF">QBZ16_004642</name>
</gene>
<dbReference type="PROSITE" id="PS00061">
    <property type="entry name" value="ADH_SHORT"/>
    <property type="match status" value="1"/>
</dbReference>
<keyword evidence="3" id="KW-0812">Transmembrane</keyword>
<protein>
    <submittedName>
        <fullName evidence="4">Uncharacterized protein</fullName>
    </submittedName>
</protein>
<dbReference type="AlphaFoldDB" id="A0AAD9IG35"/>
<dbReference type="InterPro" id="IPR036291">
    <property type="entry name" value="NAD(P)-bd_dom_sf"/>
</dbReference>
<evidence type="ECO:0000256" key="2">
    <source>
        <dbReference type="ARBA" id="ARBA00023002"/>
    </source>
</evidence>
<keyword evidence="3" id="KW-1133">Transmembrane helix</keyword>
<feature type="transmembrane region" description="Helical" evidence="3">
    <location>
        <begin position="6"/>
        <end position="30"/>
    </location>
</feature>
<dbReference type="GO" id="GO:0005783">
    <property type="term" value="C:endoplasmic reticulum"/>
    <property type="evidence" value="ECO:0007669"/>
    <property type="project" value="UniProtKB-SubCell"/>
</dbReference>
<organism evidence="4 5">
    <name type="scientific">Prototheca wickerhamii</name>
    <dbReference type="NCBI Taxonomy" id="3111"/>
    <lineage>
        <taxon>Eukaryota</taxon>
        <taxon>Viridiplantae</taxon>
        <taxon>Chlorophyta</taxon>
        <taxon>core chlorophytes</taxon>
        <taxon>Trebouxiophyceae</taxon>
        <taxon>Chlorellales</taxon>
        <taxon>Chlorellaceae</taxon>
        <taxon>Prototheca</taxon>
    </lineage>
</organism>
<evidence type="ECO:0000256" key="1">
    <source>
        <dbReference type="ARBA" id="ARBA00004240"/>
    </source>
</evidence>
<comment type="caution">
    <text evidence="4">The sequence shown here is derived from an EMBL/GenBank/DDBJ whole genome shotgun (WGS) entry which is preliminary data.</text>
</comment>
<dbReference type="SUPFAM" id="SSF51735">
    <property type="entry name" value="NAD(P)-binding Rossmann-fold domains"/>
    <property type="match status" value="1"/>
</dbReference>
<evidence type="ECO:0000313" key="5">
    <source>
        <dbReference type="Proteomes" id="UP001255856"/>
    </source>
</evidence>
<dbReference type="GO" id="GO:0016491">
    <property type="term" value="F:oxidoreductase activity"/>
    <property type="evidence" value="ECO:0007669"/>
    <property type="project" value="UniProtKB-KW"/>
</dbReference>
<name>A0AAD9IG35_PROWI</name>
<dbReference type="Gene3D" id="3.40.50.720">
    <property type="entry name" value="NAD(P)-binding Rossmann-like Domain"/>
    <property type="match status" value="1"/>
</dbReference>
<keyword evidence="5" id="KW-1185">Reference proteome</keyword>
<comment type="subcellular location">
    <subcellularLocation>
        <location evidence="1">Endoplasmic reticulum</location>
    </subcellularLocation>
</comment>
<dbReference type="InterPro" id="IPR002347">
    <property type="entry name" value="SDR_fam"/>
</dbReference>
<keyword evidence="3" id="KW-0472">Membrane</keyword>
<dbReference type="PANTHER" id="PTHR43899:SF4">
    <property type="entry name" value="17 BETA-HYDROXYSTEROID DEHYDROGENASE TYPE 3"/>
    <property type="match status" value="1"/>
</dbReference>
<accession>A0AAD9IG35</accession>
<dbReference type="InterPro" id="IPR051019">
    <property type="entry name" value="VLCFA-Steroid_DH"/>
</dbReference>